<reference evidence="1 2" key="1">
    <citation type="journal article" date="2011" name="Stand. Genomic Sci.">
        <title>Complete genome sequence of the filamentous gliding predatory bacterium Herpetosiphon aurantiacus type strain (114-95(T)).</title>
        <authorList>
            <person name="Kiss H."/>
            <person name="Nett M."/>
            <person name="Domin N."/>
            <person name="Martin K."/>
            <person name="Maresca J.A."/>
            <person name="Copeland A."/>
            <person name="Lapidus A."/>
            <person name="Lucas S."/>
            <person name="Berry K.W."/>
            <person name="Glavina Del Rio T."/>
            <person name="Dalin E."/>
            <person name="Tice H."/>
            <person name="Pitluck S."/>
            <person name="Richardson P."/>
            <person name="Bruce D."/>
            <person name="Goodwin L."/>
            <person name="Han C."/>
            <person name="Detter J.C."/>
            <person name="Schmutz J."/>
            <person name="Brettin T."/>
            <person name="Land M."/>
            <person name="Hauser L."/>
            <person name="Kyrpides N.C."/>
            <person name="Ivanova N."/>
            <person name="Goker M."/>
            <person name="Woyke T."/>
            <person name="Klenk H.P."/>
            <person name="Bryant D.A."/>
        </authorList>
    </citation>
    <scope>NUCLEOTIDE SEQUENCE [LARGE SCALE GENOMIC DNA]</scope>
    <source>
        <strain evidence="2">ATCC 23779 / DSM 785 / 114-95</strain>
    </source>
</reference>
<gene>
    <name evidence="1" type="ordered locus">Haur_1983</name>
</gene>
<dbReference type="Proteomes" id="UP000000787">
    <property type="component" value="Chromosome"/>
</dbReference>
<dbReference type="BioCyc" id="HAUR316274:GHYA-2012-MONOMER"/>
<name>A9AVD5_HERA2</name>
<evidence type="ECO:0000313" key="2">
    <source>
        <dbReference type="Proteomes" id="UP000000787"/>
    </source>
</evidence>
<dbReference type="InParanoid" id="A9AVD5"/>
<dbReference type="AlphaFoldDB" id="A9AVD5"/>
<accession>A9AVD5</accession>
<dbReference type="HOGENOM" id="CLU_1068625_0_0_0"/>
<evidence type="ECO:0000313" key="1">
    <source>
        <dbReference type="EMBL" id="ABX04626.1"/>
    </source>
</evidence>
<dbReference type="KEGG" id="hau:Haur_1983"/>
<proteinExistence type="predicted"/>
<dbReference type="STRING" id="316274.Haur_1983"/>
<keyword evidence="2" id="KW-1185">Reference proteome</keyword>
<protein>
    <recommendedName>
        <fullName evidence="3">Zinc-finger domain-containing protein</fullName>
    </recommendedName>
</protein>
<sequence length="260" mass="28663">MLCSAIHQTLDNLLVSDSFASLDAETLRHIRTCAVCRGYIEVLLAAIGGQMLPIAAEPAADHHLDEELASYIDLERLNPGQGRLRYPAVDSHLRICPDCYKEYSFMNEMLQDASLVQLTIPSPSLNPAIDPTKIWASLPASLNPTIWSWSRPVMNRLVQRIQSLSGLIQGVRGDGDLGPAFYRHTLGFGYNLAFRVLHVDDQYWQIVVALEPPLQATVVLAFGNEEFQATFSEDGLATLPPIPATLFTNPAGPALNIRLE</sequence>
<evidence type="ECO:0008006" key="3">
    <source>
        <dbReference type="Google" id="ProtNLM"/>
    </source>
</evidence>
<dbReference type="EMBL" id="CP000875">
    <property type="protein sequence ID" value="ABX04626.1"/>
    <property type="molecule type" value="Genomic_DNA"/>
</dbReference>
<organism evidence="1 2">
    <name type="scientific">Herpetosiphon aurantiacus (strain ATCC 23779 / DSM 785 / 114-95)</name>
    <dbReference type="NCBI Taxonomy" id="316274"/>
    <lineage>
        <taxon>Bacteria</taxon>
        <taxon>Bacillati</taxon>
        <taxon>Chloroflexota</taxon>
        <taxon>Chloroflexia</taxon>
        <taxon>Herpetosiphonales</taxon>
        <taxon>Herpetosiphonaceae</taxon>
        <taxon>Herpetosiphon</taxon>
    </lineage>
</organism>